<keyword evidence="2" id="KW-1185">Reference proteome</keyword>
<name>A0ACB6QQM2_9PLEO</name>
<dbReference type="Proteomes" id="UP000799755">
    <property type="component" value="Unassembled WGS sequence"/>
</dbReference>
<evidence type="ECO:0000313" key="2">
    <source>
        <dbReference type="Proteomes" id="UP000799755"/>
    </source>
</evidence>
<reference evidence="1" key="1">
    <citation type="journal article" date="2020" name="Stud. Mycol.">
        <title>101 Dothideomycetes genomes: a test case for predicting lifestyles and emergence of pathogens.</title>
        <authorList>
            <person name="Haridas S."/>
            <person name="Albert R."/>
            <person name="Binder M."/>
            <person name="Bloem J."/>
            <person name="Labutti K."/>
            <person name="Salamov A."/>
            <person name="Andreopoulos B."/>
            <person name="Baker S."/>
            <person name="Barry K."/>
            <person name="Bills G."/>
            <person name="Bluhm B."/>
            <person name="Cannon C."/>
            <person name="Castanera R."/>
            <person name="Culley D."/>
            <person name="Daum C."/>
            <person name="Ezra D."/>
            <person name="Gonzalez J."/>
            <person name="Henrissat B."/>
            <person name="Kuo A."/>
            <person name="Liang C."/>
            <person name="Lipzen A."/>
            <person name="Lutzoni F."/>
            <person name="Magnuson J."/>
            <person name="Mondo S."/>
            <person name="Nolan M."/>
            <person name="Ohm R."/>
            <person name="Pangilinan J."/>
            <person name="Park H.-J."/>
            <person name="Ramirez L."/>
            <person name="Alfaro M."/>
            <person name="Sun H."/>
            <person name="Tritt A."/>
            <person name="Yoshinaga Y."/>
            <person name="Zwiers L.-H."/>
            <person name="Turgeon B."/>
            <person name="Goodwin S."/>
            <person name="Spatafora J."/>
            <person name="Crous P."/>
            <person name="Grigoriev I."/>
        </authorList>
    </citation>
    <scope>NUCLEOTIDE SEQUENCE</scope>
    <source>
        <strain evidence="1">ATCC 200398</strain>
    </source>
</reference>
<comment type="caution">
    <text evidence="1">The sequence shown here is derived from an EMBL/GenBank/DDBJ whole genome shotgun (WGS) entry which is preliminary data.</text>
</comment>
<proteinExistence type="predicted"/>
<sequence length="261" mass="28482">MSLCSGEGGGNAVSMLVKREAKKARAIIDVKRPCLETMNGANIEDIRLSSAFANARRPTTGGTSGNALQTPWASSKPHGQLFQGVWCSLGDHRPDAIAPRRSVLFGMDLSPPSNGETTMNALTLAAYKAFLSHQIFSFRFTFELDLTRDAHVTFRSRGKTFNHADEAILPYWTISLCCKWGAVFNTAPVCGTENGAFHVTFYSNLGPNSTGLPLVKVVSPEKIRPREIRAKNDSRRGSADFERVPFLAVKSPPRTPRPISG</sequence>
<organism evidence="1 2">
    <name type="scientific">Lindgomyces ingoldianus</name>
    <dbReference type="NCBI Taxonomy" id="673940"/>
    <lineage>
        <taxon>Eukaryota</taxon>
        <taxon>Fungi</taxon>
        <taxon>Dikarya</taxon>
        <taxon>Ascomycota</taxon>
        <taxon>Pezizomycotina</taxon>
        <taxon>Dothideomycetes</taxon>
        <taxon>Pleosporomycetidae</taxon>
        <taxon>Pleosporales</taxon>
        <taxon>Lindgomycetaceae</taxon>
        <taxon>Lindgomyces</taxon>
    </lineage>
</organism>
<evidence type="ECO:0000313" key="1">
    <source>
        <dbReference type="EMBL" id="KAF2469157.1"/>
    </source>
</evidence>
<dbReference type="EMBL" id="MU003513">
    <property type="protein sequence ID" value="KAF2469157.1"/>
    <property type="molecule type" value="Genomic_DNA"/>
</dbReference>
<protein>
    <submittedName>
        <fullName evidence="1">Uncharacterized protein</fullName>
    </submittedName>
</protein>
<gene>
    <name evidence="1" type="ORF">BDR25DRAFT_315611</name>
</gene>
<accession>A0ACB6QQM2</accession>